<dbReference type="Proteomes" id="UP000000663">
    <property type="component" value="Chromosome"/>
</dbReference>
<dbReference type="EMBL" id="AM114193">
    <property type="protein sequence ID" value="CAJ36130.1"/>
    <property type="molecule type" value="Genomic_DNA"/>
</dbReference>
<dbReference type="STRING" id="351160.RCIA37"/>
<feature type="region of interest" description="Disordered" evidence="1">
    <location>
        <begin position="1"/>
        <end position="62"/>
    </location>
</feature>
<evidence type="ECO:0000256" key="1">
    <source>
        <dbReference type="SAM" id="MobiDB-lite"/>
    </source>
</evidence>
<dbReference type="KEGG" id="rci:RCIA37"/>
<proteinExistence type="predicted"/>
<accession>Q0W663</accession>
<gene>
    <name evidence="2" type="ORF">RCIA37</name>
</gene>
<name>Q0W663_METAR</name>
<dbReference type="AlphaFoldDB" id="Q0W663"/>
<evidence type="ECO:0000313" key="3">
    <source>
        <dbReference type="Proteomes" id="UP000000663"/>
    </source>
</evidence>
<evidence type="ECO:0000313" key="2">
    <source>
        <dbReference type="EMBL" id="CAJ36130.1"/>
    </source>
</evidence>
<reference evidence="2 3" key="1">
    <citation type="journal article" date="2006" name="Science">
        <title>Genome of rice cluster I archaea -- the key methane producers in the rice rhizosphere.</title>
        <authorList>
            <person name="Erkel C."/>
            <person name="Kube M."/>
            <person name="Reinhardt R."/>
            <person name="Liesack W."/>
        </authorList>
    </citation>
    <scope>NUCLEOTIDE SEQUENCE [LARGE SCALE GENOMIC DNA]</scope>
    <source>
        <strain evidence="3">DSM 22066 / NBRC 105507 / MRE50</strain>
    </source>
</reference>
<sequence length="82" mass="8776">MPGADGSMPAAATDLSFTRLRPVINRNRSRPAPGQSLPGRGRIPPAPVRQPHSGPKNGIRCRVPGLTAEKPLRLYVITLTIT</sequence>
<organism evidence="2 3">
    <name type="scientific">Methanocella arvoryzae (strain DSM 22066 / NBRC 105507 / MRE50)</name>
    <dbReference type="NCBI Taxonomy" id="351160"/>
    <lineage>
        <taxon>Archaea</taxon>
        <taxon>Methanobacteriati</taxon>
        <taxon>Methanobacteriota</taxon>
        <taxon>Stenosarchaea group</taxon>
        <taxon>Methanomicrobia</taxon>
        <taxon>Methanocellales</taxon>
        <taxon>Methanocellaceae</taxon>
        <taxon>Methanocella</taxon>
    </lineage>
</organism>
<protein>
    <submittedName>
        <fullName evidence="2">Uncharacterized protein</fullName>
    </submittedName>
</protein>
<keyword evidence="3" id="KW-1185">Reference proteome</keyword>